<gene>
    <name evidence="1" type="ORF">POPTR_014G039500</name>
</gene>
<dbReference type="Proteomes" id="UP000006729">
    <property type="component" value="Chromosome 14"/>
</dbReference>
<dbReference type="InParanoid" id="A0A2K1XQ54"/>
<evidence type="ECO:0000313" key="2">
    <source>
        <dbReference type="Proteomes" id="UP000006729"/>
    </source>
</evidence>
<keyword evidence="2" id="KW-1185">Reference proteome</keyword>
<dbReference type="AlphaFoldDB" id="A0A2K1XQ54"/>
<reference evidence="1 2" key="1">
    <citation type="journal article" date="2006" name="Science">
        <title>The genome of black cottonwood, Populus trichocarpa (Torr. &amp; Gray).</title>
        <authorList>
            <person name="Tuskan G.A."/>
            <person name="Difazio S."/>
            <person name="Jansson S."/>
            <person name="Bohlmann J."/>
            <person name="Grigoriev I."/>
            <person name="Hellsten U."/>
            <person name="Putnam N."/>
            <person name="Ralph S."/>
            <person name="Rombauts S."/>
            <person name="Salamov A."/>
            <person name="Schein J."/>
            <person name="Sterck L."/>
            <person name="Aerts A."/>
            <person name="Bhalerao R.R."/>
            <person name="Bhalerao R.P."/>
            <person name="Blaudez D."/>
            <person name="Boerjan W."/>
            <person name="Brun A."/>
            <person name="Brunner A."/>
            <person name="Busov V."/>
            <person name="Campbell M."/>
            <person name="Carlson J."/>
            <person name="Chalot M."/>
            <person name="Chapman J."/>
            <person name="Chen G.L."/>
            <person name="Cooper D."/>
            <person name="Coutinho P.M."/>
            <person name="Couturier J."/>
            <person name="Covert S."/>
            <person name="Cronk Q."/>
            <person name="Cunningham R."/>
            <person name="Davis J."/>
            <person name="Degroeve S."/>
            <person name="Dejardin A."/>
            <person name="Depamphilis C."/>
            <person name="Detter J."/>
            <person name="Dirks B."/>
            <person name="Dubchak I."/>
            <person name="Duplessis S."/>
            <person name="Ehlting J."/>
            <person name="Ellis B."/>
            <person name="Gendler K."/>
            <person name="Goodstein D."/>
            <person name="Gribskov M."/>
            <person name="Grimwood J."/>
            <person name="Groover A."/>
            <person name="Gunter L."/>
            <person name="Hamberger B."/>
            <person name="Heinze B."/>
            <person name="Helariutta Y."/>
            <person name="Henrissat B."/>
            <person name="Holligan D."/>
            <person name="Holt R."/>
            <person name="Huang W."/>
            <person name="Islam-Faridi N."/>
            <person name="Jones S."/>
            <person name="Jones-Rhoades M."/>
            <person name="Jorgensen R."/>
            <person name="Joshi C."/>
            <person name="Kangasjarvi J."/>
            <person name="Karlsson J."/>
            <person name="Kelleher C."/>
            <person name="Kirkpatrick R."/>
            <person name="Kirst M."/>
            <person name="Kohler A."/>
            <person name="Kalluri U."/>
            <person name="Larimer F."/>
            <person name="Leebens-Mack J."/>
            <person name="Leple J.C."/>
            <person name="Locascio P."/>
            <person name="Lou Y."/>
            <person name="Lucas S."/>
            <person name="Martin F."/>
            <person name="Montanini B."/>
            <person name="Napoli C."/>
            <person name="Nelson D.R."/>
            <person name="Nelson C."/>
            <person name="Nieminen K."/>
            <person name="Nilsson O."/>
            <person name="Pereda V."/>
            <person name="Peter G."/>
            <person name="Philippe R."/>
            <person name="Pilate G."/>
            <person name="Poliakov A."/>
            <person name="Razumovskaya J."/>
            <person name="Richardson P."/>
            <person name="Rinaldi C."/>
            <person name="Ritland K."/>
            <person name="Rouze P."/>
            <person name="Ryaboy D."/>
            <person name="Schmutz J."/>
            <person name="Schrader J."/>
            <person name="Segerman B."/>
            <person name="Shin H."/>
            <person name="Siddiqui A."/>
            <person name="Sterky F."/>
            <person name="Terry A."/>
            <person name="Tsai C.J."/>
            <person name="Uberbacher E."/>
            <person name="Unneberg P."/>
            <person name="Vahala J."/>
            <person name="Wall K."/>
            <person name="Wessler S."/>
            <person name="Yang G."/>
            <person name="Yin T."/>
            <person name="Douglas C."/>
            <person name="Marra M."/>
            <person name="Sandberg G."/>
            <person name="Van de Peer Y."/>
            <person name="Rokhsar D."/>
        </authorList>
    </citation>
    <scope>NUCLEOTIDE SEQUENCE [LARGE SCALE GENOMIC DNA]</scope>
    <source>
        <strain evidence="2">cv. Nisqually</strain>
    </source>
</reference>
<accession>A0A2K1XQ54</accession>
<name>A0A2K1XQ54_POPTR</name>
<organism evidence="1 2">
    <name type="scientific">Populus trichocarpa</name>
    <name type="common">Western balsam poplar</name>
    <name type="synonym">Populus balsamifera subsp. trichocarpa</name>
    <dbReference type="NCBI Taxonomy" id="3694"/>
    <lineage>
        <taxon>Eukaryota</taxon>
        <taxon>Viridiplantae</taxon>
        <taxon>Streptophyta</taxon>
        <taxon>Embryophyta</taxon>
        <taxon>Tracheophyta</taxon>
        <taxon>Spermatophyta</taxon>
        <taxon>Magnoliopsida</taxon>
        <taxon>eudicotyledons</taxon>
        <taxon>Gunneridae</taxon>
        <taxon>Pentapetalae</taxon>
        <taxon>rosids</taxon>
        <taxon>fabids</taxon>
        <taxon>Malpighiales</taxon>
        <taxon>Salicaceae</taxon>
        <taxon>Saliceae</taxon>
        <taxon>Populus</taxon>
    </lineage>
</organism>
<dbReference type="EMBL" id="CM009303">
    <property type="protein sequence ID" value="PNT02904.1"/>
    <property type="molecule type" value="Genomic_DNA"/>
</dbReference>
<sequence length="80" mass="8952">MLFVCGSQDPFSFRMKNEVCFFSALRNVWAGIFRNQHLCGHDAYIAGHGVPLLYFGLQSTILIPNPLILDAVCLWLPGPL</sequence>
<proteinExistence type="predicted"/>
<evidence type="ECO:0000313" key="1">
    <source>
        <dbReference type="EMBL" id="PNT02904.1"/>
    </source>
</evidence>
<protein>
    <submittedName>
        <fullName evidence="1">Uncharacterized protein</fullName>
    </submittedName>
</protein>